<accession>A0A0C4YD61</accession>
<dbReference type="STRING" id="68895.RR42_m1230"/>
<evidence type="ECO:0008006" key="3">
    <source>
        <dbReference type="Google" id="ProtNLM"/>
    </source>
</evidence>
<protein>
    <recommendedName>
        <fullName evidence="3">DUF1841 family protein</fullName>
    </recommendedName>
</protein>
<evidence type="ECO:0000313" key="1">
    <source>
        <dbReference type="EMBL" id="AJG18636.1"/>
    </source>
</evidence>
<organism evidence="1 2">
    <name type="scientific">Cupriavidus basilensis</name>
    <dbReference type="NCBI Taxonomy" id="68895"/>
    <lineage>
        <taxon>Bacteria</taxon>
        <taxon>Pseudomonadati</taxon>
        <taxon>Pseudomonadota</taxon>
        <taxon>Betaproteobacteria</taxon>
        <taxon>Burkholderiales</taxon>
        <taxon>Burkholderiaceae</taxon>
        <taxon>Cupriavidus</taxon>
    </lineage>
</organism>
<keyword evidence="2" id="KW-1185">Reference proteome</keyword>
<dbReference type="AlphaFoldDB" id="A0A0C4YD61"/>
<evidence type="ECO:0000313" key="2">
    <source>
        <dbReference type="Proteomes" id="UP000031843"/>
    </source>
</evidence>
<dbReference type="Proteomes" id="UP000031843">
    <property type="component" value="Chromosome main"/>
</dbReference>
<sequence>MRCAAAVEELVYNSAIMFNPSREEVRRFFCEAWQKQRAGSVLTPLEVIAVDWIGEHPEYHSLLTDTEGALTQDYTPEGGQTNPFLHLAMHLSISEQVSIDQPPGIRRAYESLAQRLDSPHEAQHQVMECLGEMLWQAQRTGMPPDGEQYIASIQRRATR</sequence>
<proteinExistence type="predicted"/>
<gene>
    <name evidence="1" type="ORF">RR42_m1230</name>
</gene>
<name>A0A0C4YD61_9BURK</name>
<dbReference type="InterPro" id="IPR014993">
    <property type="entry name" value="DUF1841"/>
</dbReference>
<reference evidence="1 2" key="1">
    <citation type="journal article" date="2015" name="Genome Announc.">
        <title>Complete Genome Sequence of Cupriavidus basilensis 4G11, Isolated from the Oak Ridge Field Research Center Site.</title>
        <authorList>
            <person name="Ray J."/>
            <person name="Waters R.J."/>
            <person name="Skerker J.M."/>
            <person name="Kuehl J.V."/>
            <person name="Price M.N."/>
            <person name="Huang J."/>
            <person name="Chakraborty R."/>
            <person name="Arkin A.P."/>
            <person name="Deutschbauer A."/>
        </authorList>
    </citation>
    <scope>NUCLEOTIDE SEQUENCE [LARGE SCALE GENOMIC DNA]</scope>
    <source>
        <strain evidence="1">4G11</strain>
    </source>
</reference>
<dbReference type="KEGG" id="cbw:RR42_m1230"/>
<dbReference type="Pfam" id="PF08897">
    <property type="entry name" value="DUF1841"/>
    <property type="match status" value="1"/>
</dbReference>
<dbReference type="EMBL" id="CP010536">
    <property type="protein sequence ID" value="AJG18636.1"/>
    <property type="molecule type" value="Genomic_DNA"/>
</dbReference>